<dbReference type="Pfam" id="PF02325">
    <property type="entry name" value="CCB3_YggT"/>
    <property type="match status" value="1"/>
</dbReference>
<dbReference type="InterPro" id="IPR003425">
    <property type="entry name" value="CCB3/YggT"/>
</dbReference>
<evidence type="ECO:0000313" key="3">
    <source>
        <dbReference type="EMBL" id="MCD1655301.1"/>
    </source>
</evidence>
<protein>
    <submittedName>
        <fullName evidence="3">YggT family protein</fullName>
    </submittedName>
</protein>
<feature type="transmembrane region" description="Helical" evidence="2">
    <location>
        <begin position="102"/>
        <end position="124"/>
    </location>
</feature>
<comment type="similarity">
    <text evidence="1">Belongs to the YggT family.</text>
</comment>
<accession>A0AAE3JJD7</accession>
<feature type="transmembrane region" description="Helical" evidence="2">
    <location>
        <begin position="6"/>
        <end position="25"/>
    </location>
</feature>
<dbReference type="EMBL" id="JAINWA010000003">
    <property type="protein sequence ID" value="MCD1655301.1"/>
    <property type="molecule type" value="Genomic_DNA"/>
</dbReference>
<dbReference type="AlphaFoldDB" id="A0AAE3JJD7"/>
<dbReference type="Proteomes" id="UP001198163">
    <property type="component" value="Unassembled WGS sequence"/>
</dbReference>
<dbReference type="PANTHER" id="PTHR33219:SF14">
    <property type="entry name" value="PROTEIN COFACTOR ASSEMBLY OF COMPLEX C SUBUNIT B CCB3, CHLOROPLASTIC-RELATED"/>
    <property type="match status" value="1"/>
</dbReference>
<sequence>MLQSIFYSLASLVSVYSFVCLLRILMSWMPQLEYSPVGRFIAGLCDPYLNWFRRFSFTRTGMVDFSPILALGTLSIASMTLTTLAATGRISLGVILGGVLQVLWSFFSFILNILILFLIIRLIYDIMSRYSYSQFWTMLDRFLNPPISKVTSFFMRGRTLSYRMSLILTLAVMIVLRGGLEVAFRYLLALLYSLPV</sequence>
<evidence type="ECO:0000256" key="2">
    <source>
        <dbReference type="SAM" id="Phobius"/>
    </source>
</evidence>
<gene>
    <name evidence="3" type="ORF">K7J14_11415</name>
</gene>
<keyword evidence="2" id="KW-0472">Membrane</keyword>
<comment type="caution">
    <text evidence="3">The sequence shown here is derived from an EMBL/GenBank/DDBJ whole genome shotgun (WGS) entry which is preliminary data.</text>
</comment>
<reference evidence="3" key="1">
    <citation type="submission" date="2021-08" db="EMBL/GenBank/DDBJ databases">
        <title>Comparative analyses of Brucepasteria parasyntrophica and Teretinema zuelzerae.</title>
        <authorList>
            <person name="Song Y."/>
            <person name="Brune A."/>
        </authorList>
    </citation>
    <scope>NUCLEOTIDE SEQUENCE</scope>
    <source>
        <strain evidence="3">DSM 1903</strain>
    </source>
</reference>
<evidence type="ECO:0000313" key="4">
    <source>
        <dbReference type="Proteomes" id="UP001198163"/>
    </source>
</evidence>
<feature type="transmembrane region" description="Helical" evidence="2">
    <location>
        <begin position="68"/>
        <end position="90"/>
    </location>
</feature>
<evidence type="ECO:0000256" key="1">
    <source>
        <dbReference type="ARBA" id="ARBA00010894"/>
    </source>
</evidence>
<proteinExistence type="inferred from homology"/>
<dbReference type="PANTHER" id="PTHR33219">
    <property type="entry name" value="YLMG HOMOLOG PROTEIN 2, CHLOROPLASTIC"/>
    <property type="match status" value="1"/>
</dbReference>
<dbReference type="GO" id="GO:0016020">
    <property type="term" value="C:membrane"/>
    <property type="evidence" value="ECO:0007669"/>
    <property type="project" value="InterPro"/>
</dbReference>
<organism evidence="3 4">
    <name type="scientific">Teretinema zuelzerae</name>
    <dbReference type="NCBI Taxonomy" id="156"/>
    <lineage>
        <taxon>Bacteria</taxon>
        <taxon>Pseudomonadati</taxon>
        <taxon>Spirochaetota</taxon>
        <taxon>Spirochaetia</taxon>
        <taxon>Spirochaetales</taxon>
        <taxon>Treponemataceae</taxon>
        <taxon>Teretinema</taxon>
    </lineage>
</organism>
<keyword evidence="2" id="KW-0812">Transmembrane</keyword>
<dbReference type="RefSeq" id="WP_230756260.1">
    <property type="nucleotide sequence ID" value="NZ_JAINWA010000003.1"/>
</dbReference>
<name>A0AAE3JJD7_9SPIR</name>
<keyword evidence="2" id="KW-1133">Transmembrane helix</keyword>
<feature type="transmembrane region" description="Helical" evidence="2">
    <location>
        <begin position="165"/>
        <end position="188"/>
    </location>
</feature>
<keyword evidence="4" id="KW-1185">Reference proteome</keyword>